<proteinExistence type="inferred from homology"/>
<evidence type="ECO:0000313" key="5">
    <source>
        <dbReference type="EMBL" id="MCW8344497.1"/>
    </source>
</evidence>
<dbReference type="SUPFAM" id="SSF53850">
    <property type="entry name" value="Periplasmic binding protein-like II"/>
    <property type="match status" value="2"/>
</dbReference>
<protein>
    <submittedName>
        <fullName evidence="5">Transporter substrate-binding domain-containing protein</fullName>
    </submittedName>
</protein>
<dbReference type="InterPro" id="IPR043128">
    <property type="entry name" value="Rev_trsase/Diguanyl_cyclase"/>
</dbReference>
<dbReference type="EMBL" id="JAKRRY010000001">
    <property type="protein sequence ID" value="MCW8344497.1"/>
    <property type="molecule type" value="Genomic_DNA"/>
</dbReference>
<keyword evidence="2" id="KW-0732">Signal</keyword>
<dbReference type="AlphaFoldDB" id="A0A9X3HV87"/>
<keyword evidence="6" id="KW-1185">Reference proteome</keyword>
<evidence type="ECO:0000256" key="3">
    <source>
        <dbReference type="SAM" id="Phobius"/>
    </source>
</evidence>
<dbReference type="InterPro" id="IPR001638">
    <property type="entry name" value="Solute-binding_3/MltF_N"/>
</dbReference>
<dbReference type="CDD" id="cd01949">
    <property type="entry name" value="GGDEF"/>
    <property type="match status" value="1"/>
</dbReference>
<reference evidence="5" key="1">
    <citation type="submission" date="2022-02" db="EMBL/GenBank/DDBJ databases">
        <title>Vibrio sp. nov, a new bacterium isolated from seawater.</title>
        <authorList>
            <person name="Yuan Y."/>
        </authorList>
    </citation>
    <scope>NUCLEOTIDE SEQUENCE</scope>
    <source>
        <strain evidence="5">ZSDZ65</strain>
    </source>
</reference>
<keyword evidence="3" id="KW-0472">Membrane</keyword>
<dbReference type="SUPFAM" id="SSF55073">
    <property type="entry name" value="Nucleotide cyclase"/>
    <property type="match status" value="1"/>
</dbReference>
<evidence type="ECO:0000256" key="2">
    <source>
        <dbReference type="ARBA" id="ARBA00022729"/>
    </source>
</evidence>
<dbReference type="Gene3D" id="3.30.70.270">
    <property type="match status" value="1"/>
</dbReference>
<name>A0A9X3HV87_9VIBR</name>
<keyword evidence="3" id="KW-0812">Transmembrane</keyword>
<feature type="domain" description="GGDEF" evidence="4">
    <location>
        <begin position="546"/>
        <end position="675"/>
    </location>
</feature>
<gene>
    <name evidence="5" type="ORF">MD535_00455</name>
</gene>
<comment type="caution">
    <text evidence="5">The sequence shown here is derived from an EMBL/GenBank/DDBJ whole genome shotgun (WGS) entry which is preliminary data.</text>
</comment>
<feature type="transmembrane region" description="Helical" evidence="3">
    <location>
        <begin position="499"/>
        <end position="517"/>
    </location>
</feature>
<dbReference type="Pfam" id="PF00990">
    <property type="entry name" value="GGDEF"/>
    <property type="match status" value="1"/>
</dbReference>
<dbReference type="SMART" id="SM00062">
    <property type="entry name" value="PBPb"/>
    <property type="match status" value="1"/>
</dbReference>
<dbReference type="PANTHER" id="PTHR35936:SF37">
    <property type="entry name" value="AMINO ACID ABC TRANSPORTER SUBSTRATE-BINDING PROTEIN"/>
    <property type="match status" value="1"/>
</dbReference>
<dbReference type="SMART" id="SM00267">
    <property type="entry name" value="GGDEF"/>
    <property type="match status" value="1"/>
</dbReference>
<dbReference type="RefSeq" id="WP_265672922.1">
    <property type="nucleotide sequence ID" value="NZ_JAKRRY010000001.1"/>
</dbReference>
<dbReference type="Pfam" id="PF00497">
    <property type="entry name" value="SBP_bac_3"/>
    <property type="match status" value="1"/>
</dbReference>
<keyword evidence="3" id="KW-1133">Transmembrane helix</keyword>
<comment type="similarity">
    <text evidence="1">Belongs to the bacterial solute-binding protein 3 family.</text>
</comment>
<dbReference type="NCBIfam" id="TIGR00254">
    <property type="entry name" value="GGDEF"/>
    <property type="match status" value="1"/>
</dbReference>
<sequence length="708" mass="81008">MKLNTVRRHLLTVLVMLMFSLGIILQTPLVKASEAKKVYLVAAHEHDFLARFIFSTIEQHSDATFKYLDYPIFSERLTAVENGELDFVANITYTQSRVNRFSFSPPTNIEPTYVFSVDGKSFDALNTIGTTMGTAFTDIIQKYYPDKRVLDFNDNDVAFDAMNAGYIDGYIGTFLQLENFLNAGFKPVLINDQVSIPPVSIITNKVENNSLLSLFSDIILQEHVQKQLRQYVEDYISDIAINQLKQKIKAANLDLSRPITIYLNPRQPYVFSGPEGQPKGIAVDFAKEICALNTLTCTFDYTPDEPWSASIEKLKLGERDVTTPIASSRERQSFAYFSRPFDSIDGVIAKRIGYKEKVHKHISELFAEKIGVVDNDIFAIVTQRLLPNKRLTYYPDTPTMLAGLANNEINYAITNRVTLNKMLFDKHISNIIEDRYFYPFYSSKLSFGFPKTERGEALARLFNRTLDFIDADSINKRYLPPANWRELHEKEQERQRLDVIIALLVLLVLVCVFFWLVTHHRANRDALTKLKNRHALNRIRKQALGKGNYLIYIDLNKFKHINDTYGHNVGDQVLRCYTKHLNQIIKGDIYRIGGDEFVIISNLSGKRLDDILPSLESFDFLLRGKNTTLPLSTSVGVFLPDTSSLSIKQLLIYTDFAMYEAKNDPNKQSVVVDKQKLHELIAIHEPMLRNRRTRAASSKYNANTSPHL</sequence>
<dbReference type="PROSITE" id="PS50887">
    <property type="entry name" value="GGDEF"/>
    <property type="match status" value="1"/>
</dbReference>
<evidence type="ECO:0000256" key="1">
    <source>
        <dbReference type="ARBA" id="ARBA00010333"/>
    </source>
</evidence>
<evidence type="ECO:0000259" key="4">
    <source>
        <dbReference type="PROSITE" id="PS50887"/>
    </source>
</evidence>
<accession>A0A9X3HV87</accession>
<dbReference type="PANTHER" id="PTHR35936">
    <property type="entry name" value="MEMBRANE-BOUND LYTIC MUREIN TRANSGLYCOSYLASE F"/>
    <property type="match status" value="1"/>
</dbReference>
<dbReference type="Proteomes" id="UP001155587">
    <property type="component" value="Unassembled WGS sequence"/>
</dbReference>
<dbReference type="Gene3D" id="3.40.190.10">
    <property type="entry name" value="Periplasmic binding protein-like II"/>
    <property type="match status" value="4"/>
</dbReference>
<evidence type="ECO:0000313" key="6">
    <source>
        <dbReference type="Proteomes" id="UP001155587"/>
    </source>
</evidence>
<dbReference type="InterPro" id="IPR029787">
    <property type="entry name" value="Nucleotide_cyclase"/>
</dbReference>
<organism evidence="5 6">
    <name type="scientific">Vibrio qingdaonensis</name>
    <dbReference type="NCBI Taxonomy" id="2829491"/>
    <lineage>
        <taxon>Bacteria</taxon>
        <taxon>Pseudomonadati</taxon>
        <taxon>Pseudomonadota</taxon>
        <taxon>Gammaproteobacteria</taxon>
        <taxon>Vibrionales</taxon>
        <taxon>Vibrionaceae</taxon>
        <taxon>Vibrio</taxon>
    </lineage>
</organism>
<dbReference type="InterPro" id="IPR000160">
    <property type="entry name" value="GGDEF_dom"/>
</dbReference>